<dbReference type="EMBL" id="SNVJ01000025">
    <property type="protein sequence ID" value="MXP65677.1"/>
    <property type="molecule type" value="Genomic_DNA"/>
</dbReference>
<accession>A0A845BK68</accession>
<dbReference type="Proteomes" id="UP000460715">
    <property type="component" value="Unassembled WGS sequence"/>
</dbReference>
<keyword evidence="2" id="KW-1185">Reference proteome</keyword>
<evidence type="ECO:0000313" key="2">
    <source>
        <dbReference type="Proteomes" id="UP000460715"/>
    </source>
</evidence>
<organism evidence="1 2">
    <name type="scientific">Teichococcus coralli</name>
    <dbReference type="NCBI Taxonomy" id="2545983"/>
    <lineage>
        <taxon>Bacteria</taxon>
        <taxon>Pseudomonadati</taxon>
        <taxon>Pseudomonadota</taxon>
        <taxon>Alphaproteobacteria</taxon>
        <taxon>Acetobacterales</taxon>
        <taxon>Roseomonadaceae</taxon>
        <taxon>Roseomonas</taxon>
    </lineage>
</organism>
<dbReference type="GO" id="GO:0044781">
    <property type="term" value="P:bacterial-type flagellum organization"/>
    <property type="evidence" value="ECO:0007669"/>
    <property type="project" value="InterPro"/>
</dbReference>
<reference evidence="1 2" key="1">
    <citation type="submission" date="2019-03" db="EMBL/GenBank/DDBJ databases">
        <title>Roseomonas sp. a novel Roseomonas species isolated from Sea whip Gorgonian.</title>
        <authorList>
            <person name="Li F."/>
            <person name="Pan X."/>
            <person name="Huang S."/>
            <person name="Li Z."/>
            <person name="Meng B."/>
        </authorList>
    </citation>
    <scope>NUCLEOTIDE SEQUENCE [LARGE SCALE GENOMIC DNA]</scope>
    <source>
        <strain evidence="1 2">M0104</strain>
    </source>
</reference>
<evidence type="ECO:0000313" key="1">
    <source>
        <dbReference type="EMBL" id="MXP65677.1"/>
    </source>
</evidence>
<protein>
    <recommendedName>
        <fullName evidence="3">Flagellar biosynthesis regulator FlaF</fullName>
    </recommendedName>
</protein>
<evidence type="ECO:0008006" key="3">
    <source>
        <dbReference type="Google" id="ProtNLM"/>
    </source>
</evidence>
<dbReference type="AlphaFoldDB" id="A0A845BK68"/>
<dbReference type="InterPro" id="IPR010845">
    <property type="entry name" value="FlaF"/>
</dbReference>
<proteinExistence type="predicted"/>
<comment type="caution">
    <text evidence="1">The sequence shown here is derived from an EMBL/GenBank/DDBJ whole genome shotgun (WGS) entry which is preliminary data.</text>
</comment>
<gene>
    <name evidence="1" type="ORF">E0493_20205</name>
</gene>
<name>A0A845BK68_9PROT</name>
<sequence>MPAGARRPVPARPVPPGQRMEEAMLFRHAILLLRRARESGDPVMARAALDVTRRLWEAVLLALHAPGARMPFRLRQGLETLGQAVLREIARPEPDYDFLAGINEQVMAGLAPRH</sequence>
<dbReference type="Pfam" id="PF07309">
    <property type="entry name" value="FlaF"/>
    <property type="match status" value="1"/>
</dbReference>